<evidence type="ECO:0000256" key="3">
    <source>
        <dbReference type="SAM" id="Phobius"/>
    </source>
</evidence>
<keyword evidence="1" id="KW-0175">Coiled coil</keyword>
<dbReference type="OrthoDB" id="4225201at2759"/>
<feature type="compositionally biased region" description="Basic and acidic residues" evidence="2">
    <location>
        <begin position="480"/>
        <end position="493"/>
    </location>
</feature>
<protein>
    <recommendedName>
        <fullName evidence="7">Cyanovirin-N domain-containing protein</fullName>
    </recommendedName>
</protein>
<feature type="region of interest" description="Disordered" evidence="2">
    <location>
        <begin position="576"/>
        <end position="610"/>
    </location>
</feature>
<keyword evidence="3" id="KW-0812">Transmembrane</keyword>
<dbReference type="PANTHER" id="PTHR45733">
    <property type="entry name" value="FORMIN-J"/>
    <property type="match status" value="1"/>
</dbReference>
<feature type="compositionally biased region" description="Polar residues" evidence="2">
    <location>
        <begin position="576"/>
        <end position="588"/>
    </location>
</feature>
<keyword evidence="3" id="KW-1133">Transmembrane helix</keyword>
<name>A0A8E2JJ34_9PEZI</name>
<dbReference type="Proteomes" id="UP000250266">
    <property type="component" value="Unassembled WGS sequence"/>
</dbReference>
<evidence type="ECO:0000313" key="5">
    <source>
        <dbReference type="EMBL" id="OCK84197.1"/>
    </source>
</evidence>
<evidence type="ECO:0000313" key="6">
    <source>
        <dbReference type="Proteomes" id="UP000250266"/>
    </source>
</evidence>
<feature type="coiled-coil region" evidence="1">
    <location>
        <begin position="241"/>
        <end position="268"/>
    </location>
</feature>
<feature type="compositionally biased region" description="Basic and acidic residues" evidence="2">
    <location>
        <begin position="363"/>
        <end position="379"/>
    </location>
</feature>
<feature type="region of interest" description="Disordered" evidence="2">
    <location>
        <begin position="479"/>
        <end position="505"/>
    </location>
</feature>
<evidence type="ECO:0000256" key="1">
    <source>
        <dbReference type="SAM" id="Coils"/>
    </source>
</evidence>
<dbReference type="EMBL" id="KV744843">
    <property type="protein sequence ID" value="OCK84197.1"/>
    <property type="molecule type" value="Genomic_DNA"/>
</dbReference>
<reference evidence="5 6" key="1">
    <citation type="journal article" date="2016" name="Nat. Commun.">
        <title>Ectomycorrhizal ecology is imprinted in the genome of the dominant symbiotic fungus Cenococcum geophilum.</title>
        <authorList>
            <consortium name="DOE Joint Genome Institute"/>
            <person name="Peter M."/>
            <person name="Kohler A."/>
            <person name="Ohm R.A."/>
            <person name="Kuo A."/>
            <person name="Krutzmann J."/>
            <person name="Morin E."/>
            <person name="Arend M."/>
            <person name="Barry K.W."/>
            <person name="Binder M."/>
            <person name="Choi C."/>
            <person name="Clum A."/>
            <person name="Copeland A."/>
            <person name="Grisel N."/>
            <person name="Haridas S."/>
            <person name="Kipfer T."/>
            <person name="LaButti K."/>
            <person name="Lindquist E."/>
            <person name="Lipzen A."/>
            <person name="Maire R."/>
            <person name="Meier B."/>
            <person name="Mihaltcheva S."/>
            <person name="Molinier V."/>
            <person name="Murat C."/>
            <person name="Poggeler S."/>
            <person name="Quandt C.A."/>
            <person name="Sperisen C."/>
            <person name="Tritt A."/>
            <person name="Tisserant E."/>
            <person name="Crous P.W."/>
            <person name="Henrissat B."/>
            <person name="Nehls U."/>
            <person name="Egli S."/>
            <person name="Spatafora J.W."/>
            <person name="Grigoriev I.V."/>
            <person name="Martin F.M."/>
        </authorList>
    </citation>
    <scope>NUCLEOTIDE SEQUENCE [LARGE SCALE GENOMIC DNA]</scope>
    <source>
        <strain evidence="5 6">CBS 459.81</strain>
    </source>
</reference>
<keyword evidence="3" id="KW-0472">Membrane</keyword>
<organism evidence="5 6">
    <name type="scientific">Lepidopterella palustris CBS 459.81</name>
    <dbReference type="NCBI Taxonomy" id="1314670"/>
    <lineage>
        <taxon>Eukaryota</taxon>
        <taxon>Fungi</taxon>
        <taxon>Dikarya</taxon>
        <taxon>Ascomycota</taxon>
        <taxon>Pezizomycotina</taxon>
        <taxon>Dothideomycetes</taxon>
        <taxon>Pleosporomycetidae</taxon>
        <taxon>Mytilinidiales</taxon>
        <taxon>Argynnaceae</taxon>
        <taxon>Lepidopterella</taxon>
    </lineage>
</organism>
<feature type="region of interest" description="Disordered" evidence="2">
    <location>
        <begin position="631"/>
        <end position="658"/>
    </location>
</feature>
<accession>A0A8E2JJ34</accession>
<feature type="region of interest" description="Disordered" evidence="2">
    <location>
        <begin position="345"/>
        <end position="445"/>
    </location>
</feature>
<feature type="compositionally biased region" description="Pro residues" evidence="2">
    <location>
        <begin position="414"/>
        <end position="425"/>
    </location>
</feature>
<evidence type="ECO:0000256" key="4">
    <source>
        <dbReference type="SAM" id="SignalP"/>
    </source>
</evidence>
<keyword evidence="4" id="KW-0732">Signal</keyword>
<feature type="chain" id="PRO_5034872455" description="Cyanovirin-N domain-containing protein" evidence="4">
    <location>
        <begin position="21"/>
        <end position="658"/>
    </location>
</feature>
<proteinExistence type="predicted"/>
<gene>
    <name evidence="5" type="ORF">K432DRAFT_422812</name>
</gene>
<evidence type="ECO:0000256" key="2">
    <source>
        <dbReference type="SAM" id="MobiDB-lite"/>
    </source>
</evidence>
<sequence length="658" mass="72594">MRPSLKALSWVWAVSALSAAAVIPPVPPPGNYGVKTESKHTAFELDSQDHQAKATFTVPCVGCLGQESESSGDEALLFSLEVFSSEKPCGISNITLNGRYLAQEWNGDYARGKGTFLGVADLEENDWFRQHDLNLEWESACLHVADFEEGGTPQPDDAGQVLTVTIKGIDGKVLEKATGFTISFTQLAPPELLRIATVPTPEASKIESARSWLDPPPHERLVDFVDESADEPEPKIASKSIEDQIRELEELEGQAKDLRKAIREKKLQIKAQLRSEVRHAKHEIQQCDSISCVFKTIIHKAHGAFRIIYFRFRPVRHHGHEEMGRLSEHNHYQSVSHAVQSEVQALEVESHPSHGSPPPCHGNRTDDHPLPPPPPHDRPGNPGSPPPPPHHPPHHGHGDDGPPPPPEHGDDGPPSGPPPHGPPPPHHGHGHGSPPPPPPLHRPHSPFRHYHHHILAVLASAIGLTCLFAFLRRRCSSIRSRTDRRARREERRTARQYRRARGDSDTARIDDYEEKRGLIRAQEEILESAMQEEIRQLRAAHLVVNSLVQAEEGRAGHISPVELVAGGIGIMAESPGIQSHPLSRTNSLPDYRSDAGSMEPPAYEDDEDSSDVVVDGFREYTPSTTTVWTPESSVIDVSPRPSGETMRLPVDLDGDVKN</sequence>
<feature type="signal peptide" evidence="4">
    <location>
        <begin position="1"/>
        <end position="20"/>
    </location>
</feature>
<dbReference type="PANTHER" id="PTHR45733:SF8">
    <property type="entry name" value="FORMIN-J"/>
    <property type="match status" value="1"/>
</dbReference>
<dbReference type="AlphaFoldDB" id="A0A8E2JJ34"/>
<dbReference type="InterPro" id="IPR051144">
    <property type="entry name" value="Formin_homology_domain"/>
</dbReference>
<evidence type="ECO:0008006" key="7">
    <source>
        <dbReference type="Google" id="ProtNLM"/>
    </source>
</evidence>
<keyword evidence="6" id="KW-1185">Reference proteome</keyword>
<feature type="transmembrane region" description="Helical" evidence="3">
    <location>
        <begin position="450"/>
        <end position="471"/>
    </location>
</feature>